<dbReference type="AlphaFoldDB" id="A0A6C0BYR0"/>
<dbReference type="EMBL" id="MN739293">
    <property type="protein sequence ID" value="QHS97316.1"/>
    <property type="molecule type" value="Genomic_DNA"/>
</dbReference>
<organism evidence="1">
    <name type="scientific">viral metagenome</name>
    <dbReference type="NCBI Taxonomy" id="1070528"/>
    <lineage>
        <taxon>unclassified sequences</taxon>
        <taxon>metagenomes</taxon>
        <taxon>organismal metagenomes</taxon>
    </lineage>
</organism>
<reference evidence="1" key="1">
    <citation type="journal article" date="2020" name="Nature">
        <title>Giant virus diversity and host interactions through global metagenomics.</title>
        <authorList>
            <person name="Schulz F."/>
            <person name="Roux S."/>
            <person name="Paez-Espino D."/>
            <person name="Jungbluth S."/>
            <person name="Walsh D.A."/>
            <person name="Denef V.J."/>
            <person name="McMahon K.D."/>
            <person name="Konstantinidis K.T."/>
            <person name="Eloe-Fadrosh E.A."/>
            <person name="Kyrpides N.C."/>
            <person name="Woyke T."/>
        </authorList>
    </citation>
    <scope>NUCLEOTIDE SEQUENCE</scope>
    <source>
        <strain evidence="1">GVMAG-M-3300020169-51</strain>
    </source>
</reference>
<sequence>MKIFLLGDSHTRSYNKSQKIIPIFLGPGSSINLMDKNSIKKILNIIIKLLKTVISKNDMLIINLASPDILRLCVEGTYPHKTHKINEWNKEYKKEIDSLFLPNNINILINNYKFLIDTIQKYHENTFILSTSITFMPIIKVLLYFNYVFETIYKNKYINLFKNTVNMDNFTIKTQYLNFNFKNETEYPFYKNYEYDPLHLKNNMTDLLLNYIEKIYKNIDNENIVNNSKFNIILKKNHFNCYSII</sequence>
<dbReference type="SUPFAM" id="SSF52266">
    <property type="entry name" value="SGNH hydrolase"/>
    <property type="match status" value="1"/>
</dbReference>
<proteinExistence type="predicted"/>
<evidence type="ECO:0008006" key="2">
    <source>
        <dbReference type="Google" id="ProtNLM"/>
    </source>
</evidence>
<protein>
    <recommendedName>
        <fullName evidence="2">SGNH domain-containing protein</fullName>
    </recommendedName>
</protein>
<accession>A0A6C0BYR0</accession>
<name>A0A6C0BYR0_9ZZZZ</name>
<evidence type="ECO:0000313" key="1">
    <source>
        <dbReference type="EMBL" id="QHS97316.1"/>
    </source>
</evidence>